<evidence type="ECO:0000256" key="1">
    <source>
        <dbReference type="ARBA" id="ARBA00004175"/>
    </source>
</evidence>
<dbReference type="GO" id="GO:0051715">
    <property type="term" value="P:cytolysis in another organism"/>
    <property type="evidence" value="ECO:0007669"/>
    <property type="project" value="InterPro"/>
</dbReference>
<evidence type="ECO:0000256" key="2">
    <source>
        <dbReference type="ARBA" id="ARBA00004532"/>
    </source>
</evidence>
<accession>A0A0E9WXH3</accession>
<sequence length="191" mass="20933">MAGVVGAVAGVAGTAISGAALVKAIVHDSVSGCLRSVVINLNNNTSYMLINPQVYTYSGYCYVPPQPSVEKRKTEVCSFGQTKGTACGAVGVLTYDITEDRKKKAVERLAIMFSVPFNYNHYENWFALGLSDIDQACDHSLYNRMYYNTGSFKRERATGSEISFRSGKFILRGTMSPVAKAEIKVELWVED</sequence>
<reference evidence="6" key="2">
    <citation type="journal article" date="2015" name="Fish Shellfish Immunol.">
        <title>Early steps in the European eel (Anguilla anguilla)-Vibrio vulnificus interaction in the gills: Role of the RtxA13 toxin.</title>
        <authorList>
            <person name="Callol A."/>
            <person name="Pajuelo D."/>
            <person name="Ebbesson L."/>
            <person name="Teles M."/>
            <person name="MacKenzie S."/>
            <person name="Amaro C."/>
        </authorList>
    </citation>
    <scope>NUCLEOTIDE SEQUENCE</scope>
</reference>
<protein>
    <submittedName>
        <fullName evidence="6">Uncharacterized protein</fullName>
    </submittedName>
</protein>
<proteinExistence type="predicted"/>
<organism evidence="6">
    <name type="scientific">Anguilla anguilla</name>
    <name type="common">European freshwater eel</name>
    <name type="synonym">Muraena anguilla</name>
    <dbReference type="NCBI Taxonomy" id="7936"/>
    <lineage>
        <taxon>Eukaryota</taxon>
        <taxon>Metazoa</taxon>
        <taxon>Chordata</taxon>
        <taxon>Craniata</taxon>
        <taxon>Vertebrata</taxon>
        <taxon>Euteleostomi</taxon>
        <taxon>Actinopterygii</taxon>
        <taxon>Neopterygii</taxon>
        <taxon>Teleostei</taxon>
        <taxon>Anguilliformes</taxon>
        <taxon>Anguillidae</taxon>
        <taxon>Anguilla</taxon>
    </lineage>
</organism>
<evidence type="ECO:0000256" key="4">
    <source>
        <dbReference type="ARBA" id="ARBA00023298"/>
    </source>
</evidence>
<dbReference type="GO" id="GO:0046931">
    <property type="term" value="P:pore complex assembly"/>
    <property type="evidence" value="ECO:0007669"/>
    <property type="project" value="InterPro"/>
</dbReference>
<reference evidence="6" key="1">
    <citation type="submission" date="2014-11" db="EMBL/GenBank/DDBJ databases">
        <authorList>
            <person name="Amaro Gonzalez C."/>
        </authorList>
    </citation>
    <scope>NUCLEOTIDE SEQUENCE</scope>
</reference>
<dbReference type="InterPro" id="IPR050677">
    <property type="entry name" value="Actinoporin_PFT"/>
</dbReference>
<dbReference type="Pfam" id="PF06369">
    <property type="entry name" value="Anemone_cytotox"/>
    <property type="match status" value="1"/>
</dbReference>
<dbReference type="GO" id="GO:0006812">
    <property type="term" value="P:monoatomic cation transport"/>
    <property type="evidence" value="ECO:0007669"/>
    <property type="project" value="InterPro"/>
</dbReference>
<dbReference type="SUPFAM" id="SSF63724">
    <property type="entry name" value="Cytolysin/lectin"/>
    <property type="match status" value="1"/>
</dbReference>
<dbReference type="AlphaFoldDB" id="A0A0E9WXH3"/>
<keyword evidence="4" id="KW-1053">Target membrane</keyword>
<dbReference type="InterPro" id="IPR015926">
    <property type="entry name" value="Cytolysin/lectin"/>
</dbReference>
<dbReference type="GO" id="GO:0046930">
    <property type="term" value="C:pore complex"/>
    <property type="evidence" value="ECO:0007669"/>
    <property type="project" value="InterPro"/>
</dbReference>
<keyword evidence="3" id="KW-1052">Target cell membrane</keyword>
<name>A0A0E9WXH3_ANGAN</name>
<dbReference type="PANTHER" id="PTHR40388">
    <property type="entry name" value="BRYOPORIN"/>
    <property type="match status" value="1"/>
</dbReference>
<keyword evidence="5" id="KW-0166">Nematocyst</keyword>
<dbReference type="InterPro" id="IPR009104">
    <property type="entry name" value="Anemon_actinoporin-like"/>
</dbReference>
<dbReference type="EMBL" id="GBXM01014399">
    <property type="protein sequence ID" value="JAH94178.1"/>
    <property type="molecule type" value="Transcribed_RNA"/>
</dbReference>
<dbReference type="GO" id="GO:0015267">
    <property type="term" value="F:channel activity"/>
    <property type="evidence" value="ECO:0007669"/>
    <property type="project" value="InterPro"/>
</dbReference>
<comment type="subcellular location">
    <subcellularLocation>
        <location evidence="2">Nematocyst</location>
    </subcellularLocation>
    <subcellularLocation>
        <location evidence="1">Target cell membrane</location>
    </subcellularLocation>
</comment>
<dbReference type="GO" id="GO:0044218">
    <property type="term" value="C:other organism cell membrane"/>
    <property type="evidence" value="ECO:0007669"/>
    <property type="project" value="UniProtKB-KW"/>
</dbReference>
<evidence type="ECO:0000256" key="5">
    <source>
        <dbReference type="ARBA" id="ARBA00023331"/>
    </source>
</evidence>
<evidence type="ECO:0000313" key="6">
    <source>
        <dbReference type="EMBL" id="JAH94178.1"/>
    </source>
</evidence>
<dbReference type="PANTHER" id="PTHR40388:SF1">
    <property type="entry name" value="BRYOPORIN"/>
    <property type="match status" value="1"/>
</dbReference>
<evidence type="ECO:0000256" key="3">
    <source>
        <dbReference type="ARBA" id="ARBA00022537"/>
    </source>
</evidence>
<dbReference type="Gene3D" id="2.60.270.20">
    <property type="entry name" value="Cytolysin/lectin"/>
    <property type="match status" value="1"/>
</dbReference>
<dbReference type="GO" id="GO:0042151">
    <property type="term" value="C:nematocyst"/>
    <property type="evidence" value="ECO:0007669"/>
    <property type="project" value="UniProtKB-SubCell"/>
</dbReference>
<keyword evidence="4" id="KW-0472">Membrane</keyword>